<feature type="coiled-coil region" evidence="1">
    <location>
        <begin position="14"/>
        <end position="41"/>
    </location>
</feature>
<reference evidence="2 3" key="1">
    <citation type="submission" date="2024-09" db="EMBL/GenBank/DDBJ databases">
        <title>Description of Labrys sedimenti sp. nov., isolated from a diclofenac-degrading enrichment culture, and genome-based reclassification of Labrys portucalensis as a later heterotypic synonym of Labrys neptuniae.</title>
        <authorList>
            <person name="Tancsics A."/>
            <person name="Csepanyi A."/>
        </authorList>
    </citation>
    <scope>NUCLEOTIDE SEQUENCE [LARGE SCALE GENOMIC DNA]</scope>
    <source>
        <strain evidence="2 3">LMG 23412</strain>
    </source>
</reference>
<evidence type="ECO:0008006" key="4">
    <source>
        <dbReference type="Google" id="ProtNLM"/>
    </source>
</evidence>
<evidence type="ECO:0000313" key="2">
    <source>
        <dbReference type="EMBL" id="MFC2255114.1"/>
    </source>
</evidence>
<dbReference type="RefSeq" id="WP_394315684.1">
    <property type="nucleotide sequence ID" value="NZ_JBHGPK010000079.1"/>
</dbReference>
<evidence type="ECO:0000256" key="1">
    <source>
        <dbReference type="SAM" id="Coils"/>
    </source>
</evidence>
<comment type="caution">
    <text evidence="2">The sequence shown here is derived from an EMBL/GenBank/DDBJ whole genome shotgun (WGS) entry which is preliminary data.</text>
</comment>
<evidence type="ECO:0000313" key="3">
    <source>
        <dbReference type="Proteomes" id="UP001595190"/>
    </source>
</evidence>
<sequence>MSEDKGRPNEWAARRAATDSIVQYEIEMEALARQQKTARLKALRQARDTLPTTVIPGGRKFVPEKRARRLGR</sequence>
<protein>
    <recommendedName>
        <fullName evidence="4">DUF899 domain-containing protein</fullName>
    </recommendedName>
</protein>
<proteinExistence type="predicted"/>
<gene>
    <name evidence="2" type="ORF">ACETRX_36660</name>
</gene>
<dbReference type="Proteomes" id="UP001595190">
    <property type="component" value="Unassembled WGS sequence"/>
</dbReference>
<name>A0ABV6ZSE7_9HYPH</name>
<keyword evidence="1" id="KW-0175">Coiled coil</keyword>
<accession>A0ABV6ZSE7</accession>
<organism evidence="2 3">
    <name type="scientific">Labrys neptuniae</name>
    <dbReference type="NCBI Taxonomy" id="376174"/>
    <lineage>
        <taxon>Bacteria</taxon>
        <taxon>Pseudomonadati</taxon>
        <taxon>Pseudomonadota</taxon>
        <taxon>Alphaproteobacteria</taxon>
        <taxon>Hyphomicrobiales</taxon>
        <taxon>Xanthobacteraceae</taxon>
        <taxon>Labrys</taxon>
    </lineage>
</organism>
<dbReference type="EMBL" id="JBHGPK010000079">
    <property type="protein sequence ID" value="MFC2255114.1"/>
    <property type="molecule type" value="Genomic_DNA"/>
</dbReference>